<gene>
    <name evidence="2" type="ORF">DFH08DRAFT_956415</name>
</gene>
<dbReference type="Gene3D" id="1.20.58.120">
    <property type="entry name" value="BAG domain"/>
    <property type="match status" value="1"/>
</dbReference>
<keyword evidence="3" id="KW-1185">Reference proteome</keyword>
<protein>
    <recommendedName>
        <fullName evidence="1">BAG domain-containing protein</fullName>
    </recommendedName>
</protein>
<dbReference type="EMBL" id="JARIHO010000011">
    <property type="protein sequence ID" value="KAJ7353348.1"/>
    <property type="molecule type" value="Genomic_DNA"/>
</dbReference>
<dbReference type="InterPro" id="IPR003103">
    <property type="entry name" value="BAG_domain"/>
</dbReference>
<organism evidence="2 3">
    <name type="scientific">Mycena albidolilacea</name>
    <dbReference type="NCBI Taxonomy" id="1033008"/>
    <lineage>
        <taxon>Eukaryota</taxon>
        <taxon>Fungi</taxon>
        <taxon>Dikarya</taxon>
        <taxon>Basidiomycota</taxon>
        <taxon>Agaricomycotina</taxon>
        <taxon>Agaricomycetes</taxon>
        <taxon>Agaricomycetidae</taxon>
        <taxon>Agaricales</taxon>
        <taxon>Marasmiineae</taxon>
        <taxon>Mycenaceae</taxon>
        <taxon>Mycena</taxon>
    </lineage>
</organism>
<dbReference type="Pfam" id="PF02179">
    <property type="entry name" value="BAG"/>
    <property type="match status" value="1"/>
</dbReference>
<dbReference type="GO" id="GO:0051087">
    <property type="term" value="F:protein-folding chaperone binding"/>
    <property type="evidence" value="ECO:0007669"/>
    <property type="project" value="InterPro"/>
</dbReference>
<dbReference type="Proteomes" id="UP001218218">
    <property type="component" value="Unassembled WGS sequence"/>
</dbReference>
<proteinExistence type="predicted"/>
<evidence type="ECO:0000313" key="3">
    <source>
        <dbReference type="Proteomes" id="UP001218218"/>
    </source>
</evidence>
<evidence type="ECO:0000259" key="1">
    <source>
        <dbReference type="Pfam" id="PF02179"/>
    </source>
</evidence>
<accession>A0AAD7ABA2</accession>
<reference evidence="2" key="1">
    <citation type="submission" date="2023-03" db="EMBL/GenBank/DDBJ databases">
        <title>Massive genome expansion in bonnet fungi (Mycena s.s.) driven by repeated elements and novel gene families across ecological guilds.</title>
        <authorList>
            <consortium name="Lawrence Berkeley National Laboratory"/>
            <person name="Harder C.B."/>
            <person name="Miyauchi S."/>
            <person name="Viragh M."/>
            <person name="Kuo A."/>
            <person name="Thoen E."/>
            <person name="Andreopoulos B."/>
            <person name="Lu D."/>
            <person name="Skrede I."/>
            <person name="Drula E."/>
            <person name="Henrissat B."/>
            <person name="Morin E."/>
            <person name="Kohler A."/>
            <person name="Barry K."/>
            <person name="LaButti K."/>
            <person name="Morin E."/>
            <person name="Salamov A."/>
            <person name="Lipzen A."/>
            <person name="Mereny Z."/>
            <person name="Hegedus B."/>
            <person name="Baldrian P."/>
            <person name="Stursova M."/>
            <person name="Weitz H."/>
            <person name="Taylor A."/>
            <person name="Grigoriev I.V."/>
            <person name="Nagy L.G."/>
            <person name="Martin F."/>
            <person name="Kauserud H."/>
        </authorList>
    </citation>
    <scope>NUCLEOTIDE SEQUENCE</scope>
    <source>
        <strain evidence="2">CBHHK002</strain>
    </source>
</reference>
<dbReference type="SUPFAM" id="SSF63491">
    <property type="entry name" value="BAG domain"/>
    <property type="match status" value="1"/>
</dbReference>
<name>A0AAD7ABA2_9AGAR</name>
<dbReference type="AlphaFoldDB" id="A0AAD7ABA2"/>
<evidence type="ECO:0000313" key="2">
    <source>
        <dbReference type="EMBL" id="KAJ7353348.1"/>
    </source>
</evidence>
<feature type="domain" description="BAG" evidence="1">
    <location>
        <begin position="121"/>
        <end position="159"/>
    </location>
</feature>
<comment type="caution">
    <text evidence="2">The sequence shown here is derived from an EMBL/GenBank/DDBJ whole genome shotgun (WGS) entry which is preliminary data.</text>
</comment>
<sequence length="174" mass="19325">MLRETDSPSNRRAAAFLLPQRFPSRYGAQLPGPQGDIPSAPTISPFTLSRVPRRGCHQNPNQYRIHRALRAIPALVSQFESLKASFVPPTTIDYQAGDGTVSGVKLAFTPTNVPLHTYIALLSHLLVALDAVESRGDRGVRERRRAIVRAVEAEAARVEAFWRGVWAVHHQEQE</sequence>
<dbReference type="InterPro" id="IPR036533">
    <property type="entry name" value="BAG_dom_sf"/>
</dbReference>